<dbReference type="Proteomes" id="UP001143349">
    <property type="component" value="Unassembled WGS sequence"/>
</dbReference>
<dbReference type="GO" id="GO:1990077">
    <property type="term" value="C:primosome complex"/>
    <property type="evidence" value="ECO:0007669"/>
    <property type="project" value="UniProtKB-KW"/>
</dbReference>
<evidence type="ECO:0000256" key="2">
    <source>
        <dbReference type="ARBA" id="ARBA00022515"/>
    </source>
</evidence>
<dbReference type="GO" id="GO:0006269">
    <property type="term" value="P:DNA replication, synthesis of primer"/>
    <property type="evidence" value="ECO:0007669"/>
    <property type="project" value="UniProtKB-KW"/>
</dbReference>
<dbReference type="InterPro" id="IPR027417">
    <property type="entry name" value="P-loop_NTPase"/>
</dbReference>
<reference evidence="13" key="1">
    <citation type="journal article" date="2014" name="Int. J. Syst. Evol. Microbiol.">
        <title>Complete genome sequence of Corynebacterium casei LMG S-19264T (=DSM 44701T), isolated from a smear-ripened cheese.</title>
        <authorList>
            <consortium name="US DOE Joint Genome Institute (JGI-PGF)"/>
            <person name="Walter F."/>
            <person name="Albersmeier A."/>
            <person name="Kalinowski J."/>
            <person name="Ruckert C."/>
        </authorList>
    </citation>
    <scope>NUCLEOTIDE SEQUENCE</scope>
    <source>
        <strain evidence="13">VKM B-2222</strain>
    </source>
</reference>
<dbReference type="EMBL" id="BSFH01000017">
    <property type="protein sequence ID" value="GLK63492.1"/>
    <property type="molecule type" value="Genomic_DNA"/>
</dbReference>
<dbReference type="Gene3D" id="3.40.50.300">
    <property type="entry name" value="P-loop containing nucleotide triphosphate hydrolases"/>
    <property type="match status" value="1"/>
</dbReference>
<dbReference type="GO" id="GO:0003677">
    <property type="term" value="F:DNA binding"/>
    <property type="evidence" value="ECO:0007669"/>
    <property type="project" value="UniProtKB-KW"/>
</dbReference>
<dbReference type="InterPro" id="IPR007694">
    <property type="entry name" value="DNA_helicase_DnaB-like_C"/>
</dbReference>
<keyword evidence="5" id="KW-0378">Hydrolase</keyword>
<evidence type="ECO:0000256" key="6">
    <source>
        <dbReference type="ARBA" id="ARBA00022806"/>
    </source>
</evidence>
<gene>
    <name evidence="13" type="primary">dnaB_1</name>
    <name evidence="13" type="ORF">GCM10017635_09620</name>
</gene>
<dbReference type="Pfam" id="PF00772">
    <property type="entry name" value="DnaB"/>
    <property type="match status" value="1"/>
</dbReference>
<keyword evidence="3" id="KW-0235">DNA replication</keyword>
<feature type="domain" description="SF4 helicase" evidence="12">
    <location>
        <begin position="179"/>
        <end position="461"/>
    </location>
</feature>
<reference evidence="13" key="2">
    <citation type="submission" date="2023-01" db="EMBL/GenBank/DDBJ databases">
        <authorList>
            <person name="Sun Q."/>
            <person name="Evtushenko L."/>
        </authorList>
    </citation>
    <scope>NUCLEOTIDE SEQUENCE</scope>
    <source>
        <strain evidence="13">VKM B-2222</strain>
    </source>
</reference>
<evidence type="ECO:0000256" key="10">
    <source>
        <dbReference type="ARBA" id="ARBA00044969"/>
    </source>
</evidence>
<dbReference type="SMART" id="SM00382">
    <property type="entry name" value="AAA"/>
    <property type="match status" value="1"/>
</dbReference>
<dbReference type="InterPro" id="IPR036185">
    <property type="entry name" value="DNA_heli_DnaB-like_N_sf"/>
</dbReference>
<keyword evidence="8" id="KW-0238">DNA-binding</keyword>
<dbReference type="InterPro" id="IPR016136">
    <property type="entry name" value="DNA_helicase_N/primase_C"/>
</dbReference>
<dbReference type="GO" id="GO:0043139">
    <property type="term" value="F:5'-3' DNA helicase activity"/>
    <property type="evidence" value="ECO:0007669"/>
    <property type="project" value="UniProtKB-EC"/>
</dbReference>
<comment type="catalytic activity">
    <reaction evidence="11">
        <text>ATP + H2O = ADP + phosphate + H(+)</text>
        <dbReference type="Rhea" id="RHEA:13065"/>
        <dbReference type="ChEBI" id="CHEBI:15377"/>
        <dbReference type="ChEBI" id="CHEBI:15378"/>
        <dbReference type="ChEBI" id="CHEBI:30616"/>
        <dbReference type="ChEBI" id="CHEBI:43474"/>
        <dbReference type="ChEBI" id="CHEBI:456216"/>
        <dbReference type="EC" id="5.6.2.3"/>
    </reaction>
</comment>
<evidence type="ECO:0000313" key="14">
    <source>
        <dbReference type="Proteomes" id="UP001143349"/>
    </source>
</evidence>
<evidence type="ECO:0000256" key="5">
    <source>
        <dbReference type="ARBA" id="ARBA00022801"/>
    </source>
</evidence>
<evidence type="ECO:0000256" key="1">
    <source>
        <dbReference type="ARBA" id="ARBA00008428"/>
    </source>
</evidence>
<evidence type="ECO:0000259" key="12">
    <source>
        <dbReference type="PROSITE" id="PS51199"/>
    </source>
</evidence>
<dbReference type="AlphaFoldDB" id="A0AAD3NX06"/>
<dbReference type="GO" id="GO:0005829">
    <property type="term" value="C:cytosol"/>
    <property type="evidence" value="ECO:0007669"/>
    <property type="project" value="TreeGrafter"/>
</dbReference>
<dbReference type="RefSeq" id="WP_271179324.1">
    <property type="nucleotide sequence ID" value="NZ_BSFH01000017.1"/>
</dbReference>
<keyword evidence="4" id="KW-0547">Nucleotide-binding</keyword>
<keyword evidence="7" id="KW-0067">ATP-binding</keyword>
<evidence type="ECO:0000256" key="4">
    <source>
        <dbReference type="ARBA" id="ARBA00022741"/>
    </source>
</evidence>
<dbReference type="GO" id="GO:0005524">
    <property type="term" value="F:ATP binding"/>
    <property type="evidence" value="ECO:0007669"/>
    <property type="project" value="UniProtKB-KW"/>
</dbReference>
<dbReference type="SUPFAM" id="SSF48024">
    <property type="entry name" value="N-terminal domain of DnaB helicase"/>
    <property type="match status" value="1"/>
</dbReference>
<evidence type="ECO:0000256" key="3">
    <source>
        <dbReference type="ARBA" id="ARBA00022705"/>
    </source>
</evidence>
<keyword evidence="14" id="KW-1185">Reference proteome</keyword>
<protein>
    <recommendedName>
        <fullName evidence="10">DNA 5'-3' helicase</fullName>
        <ecNumber evidence="10">5.6.2.3</ecNumber>
    </recommendedName>
</protein>
<evidence type="ECO:0000313" key="13">
    <source>
        <dbReference type="EMBL" id="GLK63492.1"/>
    </source>
</evidence>
<dbReference type="SUPFAM" id="SSF52540">
    <property type="entry name" value="P-loop containing nucleoside triphosphate hydrolases"/>
    <property type="match status" value="1"/>
</dbReference>
<keyword evidence="9" id="KW-0413">Isomerase</keyword>
<keyword evidence="6 13" id="KW-0347">Helicase</keyword>
<dbReference type="GO" id="GO:0016787">
    <property type="term" value="F:hydrolase activity"/>
    <property type="evidence" value="ECO:0007669"/>
    <property type="project" value="UniProtKB-KW"/>
</dbReference>
<dbReference type="PROSITE" id="PS51199">
    <property type="entry name" value="SF4_HELICASE"/>
    <property type="match status" value="1"/>
</dbReference>
<evidence type="ECO:0000256" key="8">
    <source>
        <dbReference type="ARBA" id="ARBA00023125"/>
    </source>
</evidence>
<sequence length="461" mass="49453">MTAAFPPSSSAHFSPEAEQQIVGALLDGASGFSLIARNGGIDLFADPLHREIYRTVEKKANAGELVSLITIKAAMESCPVLAEYGGPAYLVRAAGAYLGHAAIGGYVEMLSELARKRHLSRAIADAQSALATGEETADRVAARLETAIIAAESSGGSQKPVGMLAAVTAAVEQARAAYHGETDDVVKSGIPALDKIVPGFYPGELTLIGGRPSMGKSAVALAIALNVARAGHGVAIASLEMTPEAMAARALSEATAHARNAVPYTSMRRGDMTEAQFKAVVEEAQFVAKLPITFLPRAYADLGALISGARQVLRATQNLRLLIIDYAQLLKADGRSRYDEITAISMALKALAVSMNIPVIALSQLSRQLENRDDKRPQMSDLRESGQLEQDADNVMFCYRPEYYLERKKPEADDPEAYSEWEALMAKHRHALEIIVAKQRMGQIGTAHVKFAPAVNKIWED</sequence>
<organism evidence="13 14">
    <name type="scientific">Paracoccus kondratievae</name>
    <dbReference type="NCBI Taxonomy" id="135740"/>
    <lineage>
        <taxon>Bacteria</taxon>
        <taxon>Pseudomonadati</taxon>
        <taxon>Pseudomonadota</taxon>
        <taxon>Alphaproteobacteria</taxon>
        <taxon>Rhodobacterales</taxon>
        <taxon>Paracoccaceae</taxon>
        <taxon>Paracoccus</taxon>
    </lineage>
</organism>
<dbReference type="PANTHER" id="PTHR30153:SF2">
    <property type="entry name" value="REPLICATIVE DNA HELICASE"/>
    <property type="match status" value="1"/>
</dbReference>
<keyword evidence="2" id="KW-0639">Primosome</keyword>
<evidence type="ECO:0000256" key="7">
    <source>
        <dbReference type="ARBA" id="ARBA00022840"/>
    </source>
</evidence>
<dbReference type="Pfam" id="PF03796">
    <property type="entry name" value="DnaB_C"/>
    <property type="match status" value="1"/>
</dbReference>
<name>A0AAD3NX06_9RHOB</name>
<dbReference type="InterPro" id="IPR003593">
    <property type="entry name" value="AAA+_ATPase"/>
</dbReference>
<proteinExistence type="inferred from homology"/>
<dbReference type="PANTHER" id="PTHR30153">
    <property type="entry name" value="REPLICATIVE DNA HELICASE DNAB"/>
    <property type="match status" value="1"/>
</dbReference>
<comment type="caution">
    <text evidence="13">The sequence shown here is derived from an EMBL/GenBank/DDBJ whole genome shotgun (WGS) entry which is preliminary data.</text>
</comment>
<accession>A0AAD3NX06</accession>
<evidence type="ECO:0000256" key="11">
    <source>
        <dbReference type="ARBA" id="ARBA00048954"/>
    </source>
</evidence>
<dbReference type="Gene3D" id="1.10.860.10">
    <property type="entry name" value="DNAb Helicase, Chain A"/>
    <property type="match status" value="1"/>
</dbReference>
<comment type="similarity">
    <text evidence="1">Belongs to the helicase family. DnaB subfamily.</text>
</comment>
<dbReference type="EC" id="5.6.2.3" evidence="10"/>
<evidence type="ECO:0000256" key="9">
    <source>
        <dbReference type="ARBA" id="ARBA00023235"/>
    </source>
</evidence>
<dbReference type="InterPro" id="IPR007693">
    <property type="entry name" value="DNA_helicase_DnaB-like_N"/>
</dbReference>